<dbReference type="GO" id="GO:0005886">
    <property type="term" value="C:plasma membrane"/>
    <property type="evidence" value="ECO:0007669"/>
    <property type="project" value="UniProtKB-SubCell"/>
</dbReference>
<evidence type="ECO:0000256" key="2">
    <source>
        <dbReference type="ARBA" id="ARBA00022475"/>
    </source>
</evidence>
<feature type="transmembrane region" description="Helical" evidence="7">
    <location>
        <begin position="327"/>
        <end position="349"/>
    </location>
</feature>
<protein>
    <submittedName>
        <fullName evidence="8">MFS transporter</fullName>
    </submittedName>
</protein>
<dbReference type="CDD" id="cd06173">
    <property type="entry name" value="MFS_MefA_like"/>
    <property type="match status" value="1"/>
</dbReference>
<feature type="transmembrane region" description="Helical" evidence="7">
    <location>
        <begin position="296"/>
        <end position="315"/>
    </location>
</feature>
<feature type="transmembrane region" description="Helical" evidence="7">
    <location>
        <begin position="266"/>
        <end position="284"/>
    </location>
</feature>
<name>A0A5C8Z327_9ACTN</name>
<comment type="subcellular location">
    <subcellularLocation>
        <location evidence="1">Cell membrane</location>
        <topology evidence="1">Multi-pass membrane protein</topology>
    </subcellularLocation>
</comment>
<feature type="transmembrane region" description="Helical" evidence="7">
    <location>
        <begin position="233"/>
        <end position="254"/>
    </location>
</feature>
<dbReference type="OrthoDB" id="9815525at2"/>
<organism evidence="8 9">
    <name type="scientific">Quadrisphaera setariae</name>
    <dbReference type="NCBI Taxonomy" id="2593304"/>
    <lineage>
        <taxon>Bacteria</taxon>
        <taxon>Bacillati</taxon>
        <taxon>Actinomycetota</taxon>
        <taxon>Actinomycetes</taxon>
        <taxon>Kineosporiales</taxon>
        <taxon>Kineosporiaceae</taxon>
        <taxon>Quadrisphaera</taxon>
    </lineage>
</organism>
<feature type="region of interest" description="Disordered" evidence="6">
    <location>
        <begin position="421"/>
        <end position="441"/>
    </location>
</feature>
<keyword evidence="4 7" id="KW-1133">Transmembrane helix</keyword>
<evidence type="ECO:0000256" key="7">
    <source>
        <dbReference type="SAM" id="Phobius"/>
    </source>
</evidence>
<dbReference type="Pfam" id="PF07690">
    <property type="entry name" value="MFS_1"/>
    <property type="match status" value="1"/>
</dbReference>
<evidence type="ECO:0000313" key="9">
    <source>
        <dbReference type="Proteomes" id="UP000321234"/>
    </source>
</evidence>
<dbReference type="InterPro" id="IPR036259">
    <property type="entry name" value="MFS_trans_sf"/>
</dbReference>
<keyword evidence="9" id="KW-1185">Reference proteome</keyword>
<comment type="caution">
    <text evidence="8">The sequence shown here is derived from an EMBL/GenBank/DDBJ whole genome shotgun (WGS) entry which is preliminary data.</text>
</comment>
<evidence type="ECO:0000256" key="4">
    <source>
        <dbReference type="ARBA" id="ARBA00022989"/>
    </source>
</evidence>
<keyword evidence="5 7" id="KW-0472">Membrane</keyword>
<evidence type="ECO:0000313" key="8">
    <source>
        <dbReference type="EMBL" id="TXR51296.1"/>
    </source>
</evidence>
<dbReference type="Proteomes" id="UP000321234">
    <property type="component" value="Unassembled WGS sequence"/>
</dbReference>
<evidence type="ECO:0000256" key="1">
    <source>
        <dbReference type="ARBA" id="ARBA00004651"/>
    </source>
</evidence>
<evidence type="ECO:0000256" key="3">
    <source>
        <dbReference type="ARBA" id="ARBA00022692"/>
    </source>
</evidence>
<dbReference type="InterPro" id="IPR011701">
    <property type="entry name" value="MFS"/>
</dbReference>
<dbReference type="AlphaFoldDB" id="A0A5C8Z327"/>
<evidence type="ECO:0000256" key="6">
    <source>
        <dbReference type="SAM" id="MobiDB-lite"/>
    </source>
</evidence>
<feature type="transmembrane region" description="Helical" evidence="7">
    <location>
        <begin position="112"/>
        <end position="131"/>
    </location>
</feature>
<dbReference type="GO" id="GO:0022857">
    <property type="term" value="F:transmembrane transporter activity"/>
    <property type="evidence" value="ECO:0007669"/>
    <property type="project" value="InterPro"/>
</dbReference>
<reference evidence="8 9" key="1">
    <citation type="submission" date="2019-07" db="EMBL/GenBank/DDBJ databases">
        <title>Quadrisphaera sp. strain DD2A genome sequencing and assembly.</title>
        <authorList>
            <person name="Kim I."/>
        </authorList>
    </citation>
    <scope>NUCLEOTIDE SEQUENCE [LARGE SCALE GENOMIC DNA]</scope>
    <source>
        <strain evidence="8 9">DD2A</strain>
    </source>
</reference>
<dbReference type="PANTHER" id="PTHR23513:SF6">
    <property type="entry name" value="MAJOR FACILITATOR SUPERFAMILY ASSOCIATED DOMAIN-CONTAINING PROTEIN"/>
    <property type="match status" value="1"/>
</dbReference>
<accession>A0A5C8Z327</accession>
<feature type="transmembrane region" description="Helical" evidence="7">
    <location>
        <begin position="370"/>
        <end position="388"/>
    </location>
</feature>
<feature type="transmembrane region" description="Helical" evidence="7">
    <location>
        <begin position="86"/>
        <end position="106"/>
    </location>
</feature>
<dbReference type="SUPFAM" id="SSF103473">
    <property type="entry name" value="MFS general substrate transporter"/>
    <property type="match status" value="1"/>
</dbReference>
<dbReference type="Gene3D" id="1.20.1250.20">
    <property type="entry name" value="MFS general substrate transporter like domains"/>
    <property type="match status" value="1"/>
</dbReference>
<dbReference type="PANTHER" id="PTHR23513">
    <property type="entry name" value="INTEGRAL MEMBRANE EFFLUX PROTEIN-RELATED"/>
    <property type="match status" value="1"/>
</dbReference>
<keyword evidence="3 7" id="KW-0812">Transmembrane</keyword>
<keyword evidence="2" id="KW-1003">Cell membrane</keyword>
<proteinExistence type="predicted"/>
<sequence>MVDVTPAPDSLLRAREGRDFRRLWAGDSVSQGATQVGDLVVPLLAVTVLAASPLQMGVLSAAQSAAFLLLGLPAGAWVDRWSKRRVLLLGNLVRAVALAVLPLAWWAGVLSLPLVVAVAFVVGVATLFFDVAYQSYLPSLVRAERLGEGNSLLQVSASVAQVGGPAVGGWLARLLGAPLAVAVSAVAFAASSGLLSRISHVEPPLDRSSRRSLRAEVAEGLSFVVHQPLLRRIVATTSLSNLGGSATGALLVLYAVRELGLSEGQVGTALGIGAGGALLGALTVQQVVRRVGEGRTIALALLPGIAAGALLPLTGPLVARGALDDDGAVALLAVSGAVLGVSIVLYNVAQVTYRQRITPAPLLGRMNASVRFLVWGTMPVGALLGGLLGERIGLVATLWTALAVEALGVLPVLLSPLVRSGPSADTAPGPTPGPDDSATER</sequence>
<feature type="transmembrane region" description="Helical" evidence="7">
    <location>
        <begin position="54"/>
        <end position="74"/>
    </location>
</feature>
<gene>
    <name evidence="8" type="ORF">FMM08_22590</name>
</gene>
<dbReference type="EMBL" id="VKAC01000024">
    <property type="protein sequence ID" value="TXR51296.1"/>
    <property type="molecule type" value="Genomic_DNA"/>
</dbReference>
<evidence type="ECO:0000256" key="5">
    <source>
        <dbReference type="ARBA" id="ARBA00023136"/>
    </source>
</evidence>
<feature type="transmembrane region" description="Helical" evidence="7">
    <location>
        <begin position="394"/>
        <end position="414"/>
    </location>
</feature>